<reference evidence="1 2" key="1">
    <citation type="submission" date="2023-10" db="EMBL/GenBank/DDBJ databases">
        <title>Psychrosphaera aquimaarina strain SW33 isolated from seawater.</title>
        <authorList>
            <person name="Bayburt H."/>
            <person name="Kim J.M."/>
            <person name="Choi B.J."/>
            <person name="Jeon C.O."/>
        </authorList>
    </citation>
    <scope>NUCLEOTIDE SEQUENCE [LARGE SCALE GENOMIC DNA]</scope>
    <source>
        <strain evidence="1 2">KCTC 52743</strain>
    </source>
</reference>
<dbReference type="EMBL" id="JAWCUA010000003">
    <property type="protein sequence ID" value="MDU0112413.1"/>
    <property type="molecule type" value="Genomic_DNA"/>
</dbReference>
<accession>A0ABU3QYB4</accession>
<dbReference type="InterPro" id="IPR023393">
    <property type="entry name" value="START-like_dom_sf"/>
</dbReference>
<comment type="caution">
    <text evidence="1">The sequence shown here is derived from an EMBL/GenBank/DDBJ whole genome shotgun (WGS) entry which is preliminary data.</text>
</comment>
<keyword evidence="2" id="KW-1185">Reference proteome</keyword>
<evidence type="ECO:0000313" key="1">
    <source>
        <dbReference type="EMBL" id="MDU0112413.1"/>
    </source>
</evidence>
<dbReference type="Proteomes" id="UP001257914">
    <property type="component" value="Unassembled WGS sequence"/>
</dbReference>
<proteinExistence type="predicted"/>
<sequence length="151" mass="17190">MNLSVSVNINSSIDQVWRAITDIHNCDKMINGIIGLTILEQPESGLVGLKWQETRLMFGKDAVETMWITECQEQAYYCTRAENHGAIYITKMSVQSIDDQTVLTMTFSGTSDSFWIKVLSSVMSLFIKKSMMKMLQADLEDIKRYVESQSN</sequence>
<dbReference type="Gene3D" id="3.30.530.20">
    <property type="match status" value="1"/>
</dbReference>
<dbReference type="Pfam" id="PF10604">
    <property type="entry name" value="Polyketide_cyc2"/>
    <property type="match status" value="1"/>
</dbReference>
<dbReference type="InterPro" id="IPR019587">
    <property type="entry name" value="Polyketide_cyclase/dehydratase"/>
</dbReference>
<gene>
    <name evidence="1" type="ORF">RT723_05240</name>
</gene>
<dbReference type="SUPFAM" id="SSF55961">
    <property type="entry name" value="Bet v1-like"/>
    <property type="match status" value="1"/>
</dbReference>
<organism evidence="1 2">
    <name type="scientific">Psychrosphaera aquimarina</name>
    <dbReference type="NCBI Taxonomy" id="2044854"/>
    <lineage>
        <taxon>Bacteria</taxon>
        <taxon>Pseudomonadati</taxon>
        <taxon>Pseudomonadota</taxon>
        <taxon>Gammaproteobacteria</taxon>
        <taxon>Alteromonadales</taxon>
        <taxon>Pseudoalteromonadaceae</taxon>
        <taxon>Psychrosphaera</taxon>
    </lineage>
</organism>
<evidence type="ECO:0000313" key="2">
    <source>
        <dbReference type="Proteomes" id="UP001257914"/>
    </source>
</evidence>
<dbReference type="RefSeq" id="WP_315946148.1">
    <property type="nucleotide sequence ID" value="NZ_JAWCUA010000003.1"/>
</dbReference>
<name>A0ABU3QYB4_9GAMM</name>
<protein>
    <submittedName>
        <fullName evidence="1">SRPBCC family protein</fullName>
    </submittedName>
</protein>